<dbReference type="EMBL" id="VXIV02001836">
    <property type="protein sequence ID" value="KAF6029277.1"/>
    <property type="molecule type" value="Genomic_DNA"/>
</dbReference>
<protein>
    <submittedName>
        <fullName evidence="1">Uncharacterized protein</fullName>
    </submittedName>
</protein>
<evidence type="ECO:0000313" key="1">
    <source>
        <dbReference type="EMBL" id="KAF6029277.1"/>
    </source>
</evidence>
<comment type="caution">
    <text evidence="1">The sequence shown here is derived from an EMBL/GenBank/DDBJ whole genome shotgun (WGS) entry which is preliminary data.</text>
</comment>
<keyword evidence="2" id="KW-1185">Reference proteome</keyword>
<dbReference type="Proteomes" id="UP000593567">
    <property type="component" value="Unassembled WGS sequence"/>
</dbReference>
<gene>
    <name evidence="1" type="ORF">EB796_012423</name>
</gene>
<dbReference type="AlphaFoldDB" id="A0A7J7JTG1"/>
<name>A0A7J7JTG1_BUGNE</name>
<accession>A0A7J7JTG1</accession>
<reference evidence="1" key="1">
    <citation type="submission" date="2020-06" db="EMBL/GenBank/DDBJ databases">
        <title>Draft genome of Bugula neritina, a colonial animal packing powerful symbionts and potential medicines.</title>
        <authorList>
            <person name="Rayko M."/>
        </authorList>
    </citation>
    <scope>NUCLEOTIDE SEQUENCE [LARGE SCALE GENOMIC DNA]</scope>
    <source>
        <strain evidence="1">Kwan_BN1</strain>
    </source>
</reference>
<evidence type="ECO:0000313" key="2">
    <source>
        <dbReference type="Proteomes" id="UP000593567"/>
    </source>
</evidence>
<sequence>MTVGFIVFCKAFRQQGNLVKQPRMTGFLAVSKTHIKLFDVSFCTTHIKKFWQNYSKAMHHKIRISNFPLHEVTILHTNWGRSNQSITIEPSHTLLV</sequence>
<organism evidence="1 2">
    <name type="scientific">Bugula neritina</name>
    <name type="common">Brown bryozoan</name>
    <name type="synonym">Sertularia neritina</name>
    <dbReference type="NCBI Taxonomy" id="10212"/>
    <lineage>
        <taxon>Eukaryota</taxon>
        <taxon>Metazoa</taxon>
        <taxon>Spiralia</taxon>
        <taxon>Lophotrochozoa</taxon>
        <taxon>Bryozoa</taxon>
        <taxon>Gymnolaemata</taxon>
        <taxon>Cheilostomatida</taxon>
        <taxon>Flustrina</taxon>
        <taxon>Buguloidea</taxon>
        <taxon>Bugulidae</taxon>
        <taxon>Bugula</taxon>
    </lineage>
</organism>
<proteinExistence type="predicted"/>